<dbReference type="EMBL" id="SMKA01000010">
    <property type="protein sequence ID" value="TDC34013.1"/>
    <property type="molecule type" value="Genomic_DNA"/>
</dbReference>
<sequence>MKRSWRSVAAGVSLAVLTPMVCAVPATAADERVAVLLVNEGLSRDNATWVMEADPVSATVKLARAVPGAVGKYQLWQMRPHPFPADHPFDGTQIVNVGTGKCLADDGQFDAQALILVDCAFAYVNGWKWPLPSGEQTPGPLRPWSTFTARTPVPTTGTAVAQVLHQLSAAEAGEYGDVSRWRTVRS</sequence>
<comment type="caution">
    <text evidence="2">The sequence shown here is derived from an EMBL/GenBank/DDBJ whole genome shotgun (WGS) entry which is preliminary data.</text>
</comment>
<accession>A0A4R4QFM6</accession>
<name>A0A4R4QFM6_9ACTN</name>
<dbReference type="RefSeq" id="WP_132402396.1">
    <property type="nucleotide sequence ID" value="NZ_SMKA01000010.1"/>
</dbReference>
<feature type="chain" id="PRO_5020956020" evidence="1">
    <location>
        <begin position="29"/>
        <end position="186"/>
    </location>
</feature>
<dbReference type="Proteomes" id="UP000295075">
    <property type="component" value="Unassembled WGS sequence"/>
</dbReference>
<reference evidence="2 3" key="1">
    <citation type="submission" date="2019-03" db="EMBL/GenBank/DDBJ databases">
        <title>Draft genome sequences of novel Actinobacteria.</title>
        <authorList>
            <person name="Sahin N."/>
            <person name="Ay H."/>
            <person name="Saygin H."/>
        </authorList>
    </citation>
    <scope>NUCLEOTIDE SEQUENCE [LARGE SCALE GENOMIC DNA]</scope>
    <source>
        <strain evidence="2 3">JCM 30547</strain>
    </source>
</reference>
<evidence type="ECO:0000313" key="3">
    <source>
        <dbReference type="Proteomes" id="UP000295075"/>
    </source>
</evidence>
<keyword evidence="1" id="KW-0732">Signal</keyword>
<keyword evidence="3" id="KW-1185">Reference proteome</keyword>
<evidence type="ECO:0000256" key="1">
    <source>
        <dbReference type="SAM" id="SignalP"/>
    </source>
</evidence>
<feature type="signal peptide" evidence="1">
    <location>
        <begin position="1"/>
        <end position="28"/>
    </location>
</feature>
<evidence type="ECO:0000313" key="2">
    <source>
        <dbReference type="EMBL" id="TDC34013.1"/>
    </source>
</evidence>
<gene>
    <name evidence="2" type="ORF">E1261_04710</name>
</gene>
<dbReference type="AlphaFoldDB" id="A0A4R4QFM6"/>
<protein>
    <submittedName>
        <fullName evidence="2">Uncharacterized protein</fullName>
    </submittedName>
</protein>
<organism evidence="2 3">
    <name type="scientific">Kribbella albertanoniae</name>
    <dbReference type="NCBI Taxonomy" id="1266829"/>
    <lineage>
        <taxon>Bacteria</taxon>
        <taxon>Bacillati</taxon>
        <taxon>Actinomycetota</taxon>
        <taxon>Actinomycetes</taxon>
        <taxon>Propionibacteriales</taxon>
        <taxon>Kribbellaceae</taxon>
        <taxon>Kribbella</taxon>
    </lineage>
</organism>
<proteinExistence type="predicted"/>